<dbReference type="AlphaFoldDB" id="A0AAE0DM19"/>
<evidence type="ECO:0000256" key="2">
    <source>
        <dbReference type="ARBA" id="ARBA00022692"/>
    </source>
</evidence>
<evidence type="ECO:0008006" key="8">
    <source>
        <dbReference type="Google" id="ProtNLM"/>
    </source>
</evidence>
<keyword evidence="4 5" id="KW-0472">Membrane</keyword>
<evidence type="ECO:0000256" key="3">
    <source>
        <dbReference type="ARBA" id="ARBA00022989"/>
    </source>
</evidence>
<dbReference type="Proteomes" id="UP001276659">
    <property type="component" value="Unassembled WGS sequence"/>
</dbReference>
<proteinExistence type="predicted"/>
<evidence type="ECO:0000256" key="4">
    <source>
        <dbReference type="ARBA" id="ARBA00023136"/>
    </source>
</evidence>
<accession>A0AAE0DM19</accession>
<organism evidence="6 7">
    <name type="scientific">Lepraria neglecta</name>
    <dbReference type="NCBI Taxonomy" id="209136"/>
    <lineage>
        <taxon>Eukaryota</taxon>
        <taxon>Fungi</taxon>
        <taxon>Dikarya</taxon>
        <taxon>Ascomycota</taxon>
        <taxon>Pezizomycotina</taxon>
        <taxon>Lecanoromycetes</taxon>
        <taxon>OSLEUM clade</taxon>
        <taxon>Lecanoromycetidae</taxon>
        <taxon>Lecanorales</taxon>
        <taxon>Lecanorineae</taxon>
        <taxon>Stereocaulaceae</taxon>
        <taxon>Lepraria</taxon>
    </lineage>
</organism>
<dbReference type="PANTHER" id="PTHR23112">
    <property type="entry name" value="G PROTEIN-COUPLED RECEPTOR 157-RELATED"/>
    <property type="match status" value="1"/>
</dbReference>
<reference evidence="6" key="1">
    <citation type="submission" date="2022-11" db="EMBL/GenBank/DDBJ databases">
        <title>Chromosomal genome sequence assembly and mating type (MAT) locus characterization of the leprose asexual lichenized fungus Lepraria neglecta (Nyl.) Erichsen.</title>
        <authorList>
            <person name="Allen J.L."/>
            <person name="Pfeffer B."/>
        </authorList>
    </citation>
    <scope>NUCLEOTIDE SEQUENCE</scope>
    <source>
        <strain evidence="6">Allen 5258</strain>
    </source>
</reference>
<keyword evidence="7" id="KW-1185">Reference proteome</keyword>
<dbReference type="GO" id="GO:0005886">
    <property type="term" value="C:plasma membrane"/>
    <property type="evidence" value="ECO:0007669"/>
    <property type="project" value="TreeGrafter"/>
</dbReference>
<dbReference type="GO" id="GO:0007189">
    <property type="term" value="P:adenylate cyclase-activating G protein-coupled receptor signaling pathway"/>
    <property type="evidence" value="ECO:0007669"/>
    <property type="project" value="TreeGrafter"/>
</dbReference>
<evidence type="ECO:0000256" key="1">
    <source>
        <dbReference type="ARBA" id="ARBA00004141"/>
    </source>
</evidence>
<dbReference type="Gene3D" id="1.20.1070.10">
    <property type="entry name" value="Rhodopsin 7-helix transmembrane proteins"/>
    <property type="match status" value="1"/>
</dbReference>
<dbReference type="EMBL" id="JASNWA010000006">
    <property type="protein sequence ID" value="KAK3174345.1"/>
    <property type="molecule type" value="Genomic_DNA"/>
</dbReference>
<keyword evidence="2 5" id="KW-0812">Transmembrane</keyword>
<comment type="caution">
    <text evidence="6">The sequence shown here is derived from an EMBL/GenBank/DDBJ whole genome shotgun (WGS) entry which is preliminary data.</text>
</comment>
<feature type="transmembrane region" description="Helical" evidence="5">
    <location>
        <begin position="25"/>
        <end position="43"/>
    </location>
</feature>
<evidence type="ECO:0000313" key="7">
    <source>
        <dbReference type="Proteomes" id="UP001276659"/>
    </source>
</evidence>
<feature type="transmembrane region" description="Helical" evidence="5">
    <location>
        <begin position="232"/>
        <end position="251"/>
    </location>
</feature>
<evidence type="ECO:0000313" key="6">
    <source>
        <dbReference type="EMBL" id="KAK3174345.1"/>
    </source>
</evidence>
<name>A0AAE0DM19_9LECA</name>
<comment type="subcellular location">
    <subcellularLocation>
        <location evidence="1">Membrane</location>
        <topology evidence="1">Multi-pass membrane protein</topology>
    </subcellularLocation>
</comment>
<evidence type="ECO:0000256" key="5">
    <source>
        <dbReference type="SAM" id="Phobius"/>
    </source>
</evidence>
<dbReference type="GO" id="GO:0004930">
    <property type="term" value="F:G protein-coupled receptor activity"/>
    <property type="evidence" value="ECO:0007669"/>
    <property type="project" value="TreeGrafter"/>
</dbReference>
<keyword evidence="3 5" id="KW-1133">Transmembrane helix</keyword>
<sequence>MAFNVHLALFRGWTAQRMQAQEWKYFIACYGFSFIPALVYLFINVKDRGKVYGPALVSTPPCSPKAPLTLGQLWCWITGEWDFLRIATLYGIVWYVSTIQHRKPTSLTNHRVALISAFVIYCMAGAKVWRNRRDLREWFNPFNENPFEGTVTIEIDVTTRVRRAGSPSSIRRPSDREMPIYGIEAQGGSDYDPYTVNIEVGPQDKRQNSAPELFRMRTLTRNAALNEANADAWLYARVAFLFFCALLISWVPSSINRVYSLAHPDRLNFGLNYIETLVLPLQGFLNAIVYIITSQTACRNLWRSITGAQELPRKSSSVMGTGLDLPLGMAKTDTKLERFAARRTSQRLDSDVTSVSSLRPH</sequence>
<gene>
    <name evidence="6" type="ORF">OEA41_001589</name>
</gene>
<protein>
    <recommendedName>
        <fullName evidence="8">G-protein coupled receptors family 2 profile 2 domain-containing protein</fullName>
    </recommendedName>
</protein>
<dbReference type="PANTHER" id="PTHR23112:SF0">
    <property type="entry name" value="TRANSMEMBRANE PROTEIN 116"/>
    <property type="match status" value="1"/>
</dbReference>
<feature type="transmembrane region" description="Helical" evidence="5">
    <location>
        <begin position="271"/>
        <end position="293"/>
    </location>
</feature>
<feature type="transmembrane region" description="Helical" evidence="5">
    <location>
        <begin position="112"/>
        <end position="129"/>
    </location>
</feature>